<dbReference type="Pfam" id="PF17827">
    <property type="entry name" value="PrmC_N"/>
    <property type="match status" value="1"/>
</dbReference>
<dbReference type="PANTHER" id="PTHR18895">
    <property type="entry name" value="HEMK METHYLTRANSFERASE"/>
    <property type="match status" value="1"/>
</dbReference>
<evidence type="ECO:0000256" key="2">
    <source>
        <dbReference type="ARBA" id="ARBA00022603"/>
    </source>
</evidence>
<dbReference type="GO" id="GO:0102559">
    <property type="term" value="F:peptide chain release factor N(5)-glutamine methyltransferase activity"/>
    <property type="evidence" value="ECO:0007669"/>
    <property type="project" value="UniProtKB-EC"/>
</dbReference>
<dbReference type="InterPro" id="IPR040758">
    <property type="entry name" value="PrmC_N"/>
</dbReference>
<dbReference type="GO" id="GO:0003676">
    <property type="term" value="F:nucleic acid binding"/>
    <property type="evidence" value="ECO:0007669"/>
    <property type="project" value="InterPro"/>
</dbReference>
<dbReference type="PANTHER" id="PTHR18895:SF74">
    <property type="entry name" value="MTRF1L RELEASE FACTOR GLUTAMINE METHYLTRANSFERASE"/>
    <property type="match status" value="1"/>
</dbReference>
<dbReference type="SUPFAM" id="SSF53335">
    <property type="entry name" value="S-adenosyl-L-methionine-dependent methyltransferases"/>
    <property type="match status" value="1"/>
</dbReference>
<name>A0A5C2HHR0_9BACT</name>
<dbReference type="InterPro" id="IPR019874">
    <property type="entry name" value="RF_methyltr_PrmC"/>
</dbReference>
<reference evidence="8 9" key="1">
    <citation type="submission" date="2019-09" db="EMBL/GenBank/DDBJ databases">
        <title>Complete genome sequencing of four Arcobacter species reveals a diverse suite of mobile elements.</title>
        <authorList>
            <person name="Miller W.G."/>
            <person name="Yee E."/>
            <person name="Bono J.L."/>
        </authorList>
    </citation>
    <scope>NUCLEOTIDE SEQUENCE [LARGE SCALE GENOMIC DNA]</scope>
    <source>
        <strain evidence="8 9">CCUG 56899</strain>
    </source>
</reference>
<dbReference type="Gene3D" id="3.40.50.150">
    <property type="entry name" value="Vaccinia Virus protein VP39"/>
    <property type="match status" value="1"/>
</dbReference>
<dbReference type="EC" id="2.1.1.297" evidence="1"/>
<protein>
    <recommendedName>
        <fullName evidence="1">peptide chain release factor N(5)-glutamine methyltransferase</fullName>
        <ecNumber evidence="1">2.1.1.297</ecNumber>
    </recommendedName>
</protein>
<evidence type="ECO:0000256" key="5">
    <source>
        <dbReference type="ARBA" id="ARBA00048391"/>
    </source>
</evidence>
<evidence type="ECO:0000259" key="6">
    <source>
        <dbReference type="Pfam" id="PF05175"/>
    </source>
</evidence>
<dbReference type="EMBL" id="CP036246">
    <property type="protein sequence ID" value="QEP40622.1"/>
    <property type="molecule type" value="Genomic_DNA"/>
</dbReference>
<dbReference type="PROSITE" id="PS00092">
    <property type="entry name" value="N6_MTASE"/>
    <property type="match status" value="1"/>
</dbReference>
<evidence type="ECO:0000256" key="1">
    <source>
        <dbReference type="ARBA" id="ARBA00012771"/>
    </source>
</evidence>
<dbReference type="NCBIfam" id="TIGR00536">
    <property type="entry name" value="hemK_fam"/>
    <property type="match status" value="1"/>
</dbReference>
<evidence type="ECO:0000313" key="8">
    <source>
        <dbReference type="EMBL" id="QEP40622.1"/>
    </source>
</evidence>
<dbReference type="KEGG" id="apoc:APORC_1020"/>
<feature type="domain" description="Methyltransferase small" evidence="6">
    <location>
        <begin position="119"/>
        <end position="199"/>
    </location>
</feature>
<gene>
    <name evidence="8" type="primary">hemK</name>
    <name evidence="8" type="ORF">APORC_1020</name>
</gene>
<dbReference type="Gene3D" id="1.10.8.10">
    <property type="entry name" value="DNA helicase RuvA subunit, C-terminal domain"/>
    <property type="match status" value="1"/>
</dbReference>
<dbReference type="AlphaFoldDB" id="A0A5C2HHR0"/>
<dbReference type="InterPro" id="IPR002052">
    <property type="entry name" value="DNA_methylase_N6_adenine_CS"/>
</dbReference>
<dbReference type="InterPro" id="IPR050320">
    <property type="entry name" value="N5-glutamine_MTase"/>
</dbReference>
<keyword evidence="4" id="KW-0949">S-adenosyl-L-methionine</keyword>
<reference evidence="8 9" key="2">
    <citation type="submission" date="2019-09" db="EMBL/GenBank/DDBJ databases">
        <title>Taxonomic note: a critical rebuttal of the proposed division of the genus Arcobacter into six genera, emended descriptions of Arcobacter anaerophilus and the genus Arcobacter, and an assessment of genus-level boundaries for Epsilonproteobacteria using in silico genomic comparator tools.</title>
        <authorList>
            <person name="On S.L.W."/>
            <person name="Miller W.G."/>
            <person name="Biggs P."/>
            <person name="Cornelius A."/>
            <person name="Vandamme P."/>
        </authorList>
    </citation>
    <scope>NUCLEOTIDE SEQUENCE [LARGE SCALE GENOMIC DNA]</scope>
    <source>
        <strain evidence="8 9">CCUG 56899</strain>
    </source>
</reference>
<keyword evidence="2 8" id="KW-0489">Methyltransferase</keyword>
<dbReference type="InterPro" id="IPR004556">
    <property type="entry name" value="HemK-like"/>
</dbReference>
<evidence type="ECO:0000259" key="7">
    <source>
        <dbReference type="Pfam" id="PF17827"/>
    </source>
</evidence>
<dbReference type="GO" id="GO:0032259">
    <property type="term" value="P:methylation"/>
    <property type="evidence" value="ECO:0007669"/>
    <property type="project" value="UniProtKB-KW"/>
</dbReference>
<comment type="catalytic activity">
    <reaction evidence="5">
        <text>L-glutaminyl-[peptide chain release factor] + S-adenosyl-L-methionine = N(5)-methyl-L-glutaminyl-[peptide chain release factor] + S-adenosyl-L-homocysteine + H(+)</text>
        <dbReference type="Rhea" id="RHEA:42896"/>
        <dbReference type="Rhea" id="RHEA-COMP:10271"/>
        <dbReference type="Rhea" id="RHEA-COMP:10272"/>
        <dbReference type="ChEBI" id="CHEBI:15378"/>
        <dbReference type="ChEBI" id="CHEBI:30011"/>
        <dbReference type="ChEBI" id="CHEBI:57856"/>
        <dbReference type="ChEBI" id="CHEBI:59789"/>
        <dbReference type="ChEBI" id="CHEBI:61891"/>
        <dbReference type="EC" id="2.1.1.297"/>
    </reaction>
</comment>
<dbReference type="InterPro" id="IPR007848">
    <property type="entry name" value="Small_mtfrase_dom"/>
</dbReference>
<evidence type="ECO:0000256" key="4">
    <source>
        <dbReference type="ARBA" id="ARBA00022691"/>
    </source>
</evidence>
<dbReference type="NCBIfam" id="TIGR03534">
    <property type="entry name" value="RF_mod_PrmC"/>
    <property type="match status" value="1"/>
</dbReference>
<dbReference type="RefSeq" id="WP_066172904.1">
    <property type="nucleotide sequence ID" value="NZ_CP036246.2"/>
</dbReference>
<organism evidence="8 9">
    <name type="scientific">Arcobacter porcinus</name>
    <dbReference type="NCBI Taxonomy" id="1935204"/>
    <lineage>
        <taxon>Bacteria</taxon>
        <taxon>Pseudomonadati</taxon>
        <taxon>Campylobacterota</taxon>
        <taxon>Epsilonproteobacteria</taxon>
        <taxon>Campylobacterales</taxon>
        <taxon>Arcobacteraceae</taxon>
        <taxon>Arcobacter</taxon>
    </lineage>
</organism>
<keyword evidence="3 8" id="KW-0808">Transferase</keyword>
<proteinExistence type="predicted"/>
<sequence>MTIKECVRKYTSELKEVTHIPAKEVEILIMYLLEKNVIWLHLNYDKPYTKEKELQELIKKRASGYPLEYIIKRASFYGESFIVEDGVLIPRPETEILVENAKEIIEKELENSDKYKEKVLKVLEIGTGSGIISTMLALLIENIKIVAVDINPKALKLAQRNADKFSVSNKIEFIDSDLFTNIEKDDFFMVVSNPPYIKDSYKLPKNVEFEPKNALFGGVIGDELLKSIIKETSKRDIPYLLCEMGYDQKASLEEYFKEFNVEFHSFYKDYENFDRGFTLKFKEKKEI</sequence>
<dbReference type="Pfam" id="PF05175">
    <property type="entry name" value="MTS"/>
    <property type="match status" value="1"/>
</dbReference>
<evidence type="ECO:0000313" key="9">
    <source>
        <dbReference type="Proteomes" id="UP000322644"/>
    </source>
</evidence>
<dbReference type="CDD" id="cd02440">
    <property type="entry name" value="AdoMet_MTases"/>
    <property type="match status" value="1"/>
</dbReference>
<feature type="domain" description="Release factor glutamine methyltransferase N-terminal" evidence="7">
    <location>
        <begin position="6"/>
        <end position="71"/>
    </location>
</feature>
<accession>A0A5C2HHR0</accession>
<dbReference type="Proteomes" id="UP000322644">
    <property type="component" value="Chromosome"/>
</dbReference>
<dbReference type="InterPro" id="IPR029063">
    <property type="entry name" value="SAM-dependent_MTases_sf"/>
</dbReference>
<evidence type="ECO:0000256" key="3">
    <source>
        <dbReference type="ARBA" id="ARBA00022679"/>
    </source>
</evidence>